<organism evidence="2 3">
    <name type="scientific">Rubroshorea leprosula</name>
    <dbReference type="NCBI Taxonomy" id="152421"/>
    <lineage>
        <taxon>Eukaryota</taxon>
        <taxon>Viridiplantae</taxon>
        <taxon>Streptophyta</taxon>
        <taxon>Embryophyta</taxon>
        <taxon>Tracheophyta</taxon>
        <taxon>Spermatophyta</taxon>
        <taxon>Magnoliopsida</taxon>
        <taxon>eudicotyledons</taxon>
        <taxon>Gunneridae</taxon>
        <taxon>Pentapetalae</taxon>
        <taxon>rosids</taxon>
        <taxon>malvids</taxon>
        <taxon>Malvales</taxon>
        <taxon>Dipterocarpaceae</taxon>
        <taxon>Rubroshorea</taxon>
    </lineage>
</organism>
<dbReference type="AlphaFoldDB" id="A0AAV5IPX5"/>
<name>A0AAV5IPX5_9ROSI</name>
<sequence>MISSSRLVDFMGFPFSVCFLCEILMVDPMGLVA</sequence>
<comment type="caution">
    <text evidence="2">The sequence shown here is derived from an EMBL/GenBank/DDBJ whole genome shotgun (WGS) entry which is preliminary data.</text>
</comment>
<reference evidence="2 3" key="1">
    <citation type="journal article" date="2021" name="Commun. Biol.">
        <title>The genome of Shorea leprosula (Dipterocarpaceae) highlights the ecological relevance of drought in aseasonal tropical rainforests.</title>
        <authorList>
            <person name="Ng K.K.S."/>
            <person name="Kobayashi M.J."/>
            <person name="Fawcett J.A."/>
            <person name="Hatakeyama M."/>
            <person name="Paape T."/>
            <person name="Ng C.H."/>
            <person name="Ang C.C."/>
            <person name="Tnah L.H."/>
            <person name="Lee C.T."/>
            <person name="Nishiyama T."/>
            <person name="Sese J."/>
            <person name="O'Brien M.J."/>
            <person name="Copetti D."/>
            <person name="Mohd Noor M.I."/>
            <person name="Ong R.C."/>
            <person name="Putra M."/>
            <person name="Sireger I.Z."/>
            <person name="Indrioko S."/>
            <person name="Kosugi Y."/>
            <person name="Izuno A."/>
            <person name="Isagi Y."/>
            <person name="Lee S.L."/>
            <person name="Shimizu K.K."/>
        </authorList>
    </citation>
    <scope>NUCLEOTIDE SEQUENCE [LARGE SCALE GENOMIC DNA]</scope>
    <source>
        <strain evidence="2">214</strain>
    </source>
</reference>
<accession>A0AAV5IPX5</accession>
<dbReference type="Proteomes" id="UP001054252">
    <property type="component" value="Unassembled WGS sequence"/>
</dbReference>
<feature type="transmembrane region" description="Helical" evidence="1">
    <location>
        <begin position="7"/>
        <end position="26"/>
    </location>
</feature>
<evidence type="ECO:0000313" key="3">
    <source>
        <dbReference type="Proteomes" id="UP001054252"/>
    </source>
</evidence>
<protein>
    <submittedName>
        <fullName evidence="2">Uncharacterized protein</fullName>
    </submittedName>
</protein>
<keyword evidence="1" id="KW-0812">Transmembrane</keyword>
<evidence type="ECO:0000313" key="2">
    <source>
        <dbReference type="EMBL" id="GKV01886.1"/>
    </source>
</evidence>
<gene>
    <name evidence="2" type="ORF">SLEP1_g14400</name>
</gene>
<proteinExistence type="predicted"/>
<dbReference type="EMBL" id="BPVZ01000017">
    <property type="protein sequence ID" value="GKV01886.1"/>
    <property type="molecule type" value="Genomic_DNA"/>
</dbReference>
<keyword evidence="1" id="KW-0472">Membrane</keyword>
<keyword evidence="1" id="KW-1133">Transmembrane helix</keyword>
<keyword evidence="3" id="KW-1185">Reference proteome</keyword>
<evidence type="ECO:0000256" key="1">
    <source>
        <dbReference type="SAM" id="Phobius"/>
    </source>
</evidence>